<keyword evidence="1" id="KW-0813">Transport</keyword>
<keyword evidence="2" id="KW-0547">Nucleotide-binding</keyword>
<dbReference type="OrthoDB" id="9801987at2"/>
<dbReference type="PROSITE" id="PS00211">
    <property type="entry name" value="ABC_TRANSPORTER_1"/>
    <property type="match status" value="1"/>
</dbReference>
<reference evidence="5 6" key="1">
    <citation type="submission" date="2016-10" db="EMBL/GenBank/DDBJ databases">
        <authorList>
            <person name="de Groot N.N."/>
        </authorList>
    </citation>
    <scope>NUCLEOTIDE SEQUENCE [LARGE SCALE GENOMIC DNA]</scope>
    <source>
        <strain evidence="5 6">DSM 21019</strain>
    </source>
</reference>
<dbReference type="GO" id="GO:0005524">
    <property type="term" value="F:ATP binding"/>
    <property type="evidence" value="ECO:0007669"/>
    <property type="project" value="UniProtKB-KW"/>
</dbReference>
<dbReference type="PANTHER" id="PTHR42939:SF1">
    <property type="entry name" value="ABC TRANSPORTER ATP-BINDING PROTEIN ALBC-RELATED"/>
    <property type="match status" value="1"/>
</dbReference>
<dbReference type="PROSITE" id="PS50893">
    <property type="entry name" value="ABC_TRANSPORTER_2"/>
    <property type="match status" value="1"/>
</dbReference>
<evidence type="ECO:0000313" key="5">
    <source>
        <dbReference type="EMBL" id="SFR51041.1"/>
    </source>
</evidence>
<keyword evidence="6" id="KW-1185">Reference proteome</keyword>
<dbReference type="GO" id="GO:0016887">
    <property type="term" value="F:ATP hydrolysis activity"/>
    <property type="evidence" value="ECO:0007669"/>
    <property type="project" value="InterPro"/>
</dbReference>
<dbReference type="Proteomes" id="UP000199534">
    <property type="component" value="Unassembled WGS sequence"/>
</dbReference>
<dbReference type="InterPro" id="IPR025302">
    <property type="entry name" value="DrrA1/2-like_C"/>
</dbReference>
<dbReference type="PANTHER" id="PTHR42939">
    <property type="entry name" value="ABC TRANSPORTER ATP-BINDING PROTEIN ALBC-RELATED"/>
    <property type="match status" value="1"/>
</dbReference>
<evidence type="ECO:0000256" key="1">
    <source>
        <dbReference type="ARBA" id="ARBA00022448"/>
    </source>
</evidence>
<dbReference type="RefSeq" id="WP_092982838.1">
    <property type="nucleotide sequence ID" value="NZ_FOYQ01000002.1"/>
</dbReference>
<dbReference type="Gene3D" id="3.40.50.300">
    <property type="entry name" value="P-loop containing nucleotide triphosphate hydrolases"/>
    <property type="match status" value="1"/>
</dbReference>
<evidence type="ECO:0000256" key="2">
    <source>
        <dbReference type="ARBA" id="ARBA00022741"/>
    </source>
</evidence>
<evidence type="ECO:0000256" key="3">
    <source>
        <dbReference type="ARBA" id="ARBA00022840"/>
    </source>
</evidence>
<dbReference type="Pfam" id="PF13732">
    <property type="entry name" value="DrrA1-3_C"/>
    <property type="match status" value="1"/>
</dbReference>
<name>A0A1I6H9Q2_9FLAO</name>
<sequence>MNHMLSIREVSKSFGSHKALDTINLEIPENAIFGLLGPNGAGKTTLIRIINQITYPDSGEVLFAGEPLRPEHIAEIGYLPEERGLYKSMKVGEQALYLAQLKGLSRAEAKKRLLHWFEKLEIGDWWNRKVQELSKGMAQKIQFIVTVLHEPRLLIFDEPFSGFDPINAALIKDRILELKEQGASIIFSTHRMESVEELCEYIGLIHNSRLILEGKLSAIRKAHKDNRYRVCWEPAAATEGLTAIEQRFSVANPRFDAEEGSWDFEMKLEEHQKAEALAILAGSGNLATFQEWIPSANDIFIQTVKNQESHA</sequence>
<dbReference type="AlphaFoldDB" id="A0A1I6H9Q2"/>
<evidence type="ECO:0000259" key="4">
    <source>
        <dbReference type="PROSITE" id="PS50893"/>
    </source>
</evidence>
<dbReference type="STRING" id="400055.SAMN04490243_2441"/>
<dbReference type="InterPro" id="IPR003593">
    <property type="entry name" value="AAA+_ATPase"/>
</dbReference>
<protein>
    <submittedName>
        <fullName evidence="5">ABC-2 type transport system ATP-binding protein</fullName>
    </submittedName>
</protein>
<gene>
    <name evidence="5" type="ORF">SAMN04490243_2441</name>
</gene>
<dbReference type="InterPro" id="IPR027417">
    <property type="entry name" value="P-loop_NTPase"/>
</dbReference>
<dbReference type="SMART" id="SM00382">
    <property type="entry name" value="AAA"/>
    <property type="match status" value="1"/>
</dbReference>
<dbReference type="InterPro" id="IPR017871">
    <property type="entry name" value="ABC_transporter-like_CS"/>
</dbReference>
<dbReference type="InterPro" id="IPR051782">
    <property type="entry name" value="ABC_Transporter_VariousFunc"/>
</dbReference>
<proteinExistence type="predicted"/>
<dbReference type="EMBL" id="FOYQ01000002">
    <property type="protein sequence ID" value="SFR51041.1"/>
    <property type="molecule type" value="Genomic_DNA"/>
</dbReference>
<organism evidence="5 6">
    <name type="scientific">Robiginitalea myxolifaciens</name>
    <dbReference type="NCBI Taxonomy" id="400055"/>
    <lineage>
        <taxon>Bacteria</taxon>
        <taxon>Pseudomonadati</taxon>
        <taxon>Bacteroidota</taxon>
        <taxon>Flavobacteriia</taxon>
        <taxon>Flavobacteriales</taxon>
        <taxon>Flavobacteriaceae</taxon>
        <taxon>Robiginitalea</taxon>
    </lineage>
</organism>
<dbReference type="InterPro" id="IPR003439">
    <property type="entry name" value="ABC_transporter-like_ATP-bd"/>
</dbReference>
<keyword evidence="3 5" id="KW-0067">ATP-binding</keyword>
<evidence type="ECO:0000313" key="6">
    <source>
        <dbReference type="Proteomes" id="UP000199534"/>
    </source>
</evidence>
<dbReference type="Pfam" id="PF00005">
    <property type="entry name" value="ABC_tran"/>
    <property type="match status" value="1"/>
</dbReference>
<accession>A0A1I6H9Q2</accession>
<feature type="domain" description="ABC transporter" evidence="4">
    <location>
        <begin position="5"/>
        <end position="232"/>
    </location>
</feature>
<dbReference type="SUPFAM" id="SSF52540">
    <property type="entry name" value="P-loop containing nucleoside triphosphate hydrolases"/>
    <property type="match status" value="1"/>
</dbReference>